<dbReference type="GeneID" id="58048974"/>
<reference evidence="8 11" key="1">
    <citation type="submission" date="2015-03" db="EMBL/GenBank/DDBJ databases">
        <authorList>
            <person name="Murphy D."/>
        </authorList>
    </citation>
    <scope>NUCLEOTIDE SEQUENCE [LARGE SCALE GENOMIC DNA]</scope>
    <source>
        <strain evidence="8 11">BR165/97</strain>
    </source>
</reference>
<evidence type="ECO:0000256" key="1">
    <source>
        <dbReference type="ARBA" id="ARBA00009902"/>
    </source>
</evidence>
<dbReference type="Proteomes" id="UP000196440">
    <property type="component" value="Unassembled WGS sequence"/>
</dbReference>
<dbReference type="RefSeq" id="WP_005189806.1">
    <property type="nucleotide sequence ID" value="NZ_CABHXJ010000002.1"/>
</dbReference>
<keyword evidence="13" id="KW-1185">Reference proteome</keyword>
<comment type="catalytic activity">
    <reaction evidence="4">
        <text>Hydrolysis of terminal non-reducing beta-D-fructofuranoside residues in beta-D-fructofuranosides.</text>
        <dbReference type="EC" id="3.2.1.26"/>
    </reaction>
</comment>
<dbReference type="CDD" id="cd18623">
    <property type="entry name" value="GH32_ScrB-like"/>
    <property type="match status" value="1"/>
</dbReference>
<comment type="function">
    <text evidence="5">Enables the bacterium to metabolize sucrose as a sole carbon source.</text>
</comment>
<dbReference type="InterPro" id="IPR001362">
    <property type="entry name" value="Glyco_hydro_32"/>
</dbReference>
<feature type="domain" description="Glycosyl hydrolase family 32 N-terminal" evidence="6">
    <location>
        <begin position="31"/>
        <end position="336"/>
    </location>
</feature>
<evidence type="ECO:0000313" key="8">
    <source>
        <dbReference type="EMBL" id="CNE95241.1"/>
    </source>
</evidence>
<dbReference type="Pfam" id="PF08244">
    <property type="entry name" value="Glyco_hydro_32C"/>
    <property type="match status" value="1"/>
</dbReference>
<dbReference type="InterPro" id="IPR006232">
    <property type="entry name" value="Suc6P_hydrolase"/>
</dbReference>
<dbReference type="InterPro" id="IPR013320">
    <property type="entry name" value="ConA-like_dom_sf"/>
</dbReference>
<dbReference type="Proteomes" id="UP000038750">
    <property type="component" value="Unassembled WGS sequence"/>
</dbReference>
<dbReference type="Proteomes" id="UP000424966">
    <property type="component" value="Chromosome"/>
</dbReference>
<dbReference type="PANTHER" id="PTHR43101">
    <property type="entry name" value="BETA-FRUCTOSIDASE"/>
    <property type="match status" value="1"/>
</dbReference>
<evidence type="ECO:0000256" key="4">
    <source>
        <dbReference type="RuleBase" id="RU362110"/>
    </source>
</evidence>
<gene>
    <name evidence="8" type="primary">scrB</name>
    <name evidence="9" type="ORF">CBW57_14615</name>
    <name evidence="8" type="ORF">ERS008530_00016</name>
    <name evidence="10" type="ORF">FOC37_21885</name>
</gene>
<dbReference type="STRING" id="631.CH53_1138"/>
<dbReference type="EC" id="3.2.1.26" evidence="4"/>
<name>A0A0T9LH92_YERIN</name>
<dbReference type="InterPro" id="IPR018053">
    <property type="entry name" value="Glyco_hydro_32_AS"/>
</dbReference>
<dbReference type="AlphaFoldDB" id="A0A0T9LH92"/>
<dbReference type="SUPFAM" id="SSF75005">
    <property type="entry name" value="Arabinanase/levansucrase/invertase"/>
    <property type="match status" value="1"/>
</dbReference>
<evidence type="ECO:0000256" key="3">
    <source>
        <dbReference type="ARBA" id="ARBA00023295"/>
    </source>
</evidence>
<dbReference type="InterPro" id="IPR023296">
    <property type="entry name" value="Glyco_hydro_beta-prop_sf"/>
</dbReference>
<evidence type="ECO:0000259" key="7">
    <source>
        <dbReference type="Pfam" id="PF08244"/>
    </source>
</evidence>
<evidence type="ECO:0000256" key="2">
    <source>
        <dbReference type="ARBA" id="ARBA00022801"/>
    </source>
</evidence>
<comment type="similarity">
    <text evidence="1 4">Belongs to the glycosyl hydrolase 32 family.</text>
</comment>
<dbReference type="SMART" id="SM00640">
    <property type="entry name" value="Glyco_32"/>
    <property type="match status" value="1"/>
</dbReference>
<dbReference type="Pfam" id="PF00251">
    <property type="entry name" value="Glyco_hydro_32N"/>
    <property type="match status" value="1"/>
</dbReference>
<evidence type="ECO:0000313" key="9">
    <source>
        <dbReference type="EMBL" id="OVZ85228.1"/>
    </source>
</evidence>
<dbReference type="InterPro" id="IPR013189">
    <property type="entry name" value="Glyco_hydro_32_C"/>
</dbReference>
<dbReference type="EMBL" id="CPZJ01000001">
    <property type="protein sequence ID" value="CNE95241.1"/>
    <property type="molecule type" value="Genomic_DNA"/>
</dbReference>
<evidence type="ECO:0000256" key="5">
    <source>
        <dbReference type="RuleBase" id="RU365015"/>
    </source>
</evidence>
<dbReference type="InterPro" id="IPR013148">
    <property type="entry name" value="Glyco_hydro_32_N"/>
</dbReference>
<dbReference type="GO" id="GO:0005985">
    <property type="term" value="P:sucrose metabolic process"/>
    <property type="evidence" value="ECO:0007669"/>
    <property type="project" value="UniProtKB-UniPathway"/>
</dbReference>
<sequence length="469" mass="53636">MQEVSLLKQLTLAVMRGQIRASRDTHRPGWHLAPSVGLLNDPNGFIYHAGYYHLFYQWNPLDCRHGSKYWGHWRSADLIHWEHQPVALVPSEEYESHGCYSGSAVIADDRITLIYTGNVKYPDGSRTAFQCLAQENERGEYDKLGPVLPLPAGYTGHVRDPKVWQHDGQWYMVLGAQDKQLQGKVLLLRSNDLREWHPLGEIAGSGLGGLGPFGYMWECPDMFRLADQDMLIFCPQGIAAEAERYRNTFQAGYLLGQLDYTKAAFDHQAFHELDAGFEFYAPQTTLAADGRRLLFAWMGIPDEDELYQPTVAYGWIHTMTCPRELSLIDGKVIQRPARELQVLRREHRQWQGRAQEAPALSIRSAEMIVDVSAPFILGLGDEMMLVWDGERITLSRRNLRTGLQEFRYWRGQLQQLQLLCDSCSIEIFINQGEAVMTTCYFPTEDPIAIFNGNAELRLQHWLLSSPMLE</sequence>
<evidence type="ECO:0000313" key="12">
    <source>
        <dbReference type="Proteomes" id="UP000196440"/>
    </source>
</evidence>
<evidence type="ECO:0000313" key="13">
    <source>
        <dbReference type="Proteomes" id="UP000424966"/>
    </source>
</evidence>
<reference evidence="10 13" key="3">
    <citation type="submission" date="2019-11" db="EMBL/GenBank/DDBJ databases">
        <title>FDA dAtabase for Regulatory Grade micrObial Sequences (FDA-ARGOS): Supporting development and validation of Infectious Disease Dx tests.</title>
        <authorList>
            <person name="Patel R."/>
            <person name="Rucinski S."/>
            <person name="Tallon L."/>
            <person name="Sadzewicz L."/>
            <person name="Vavikolanu K."/>
            <person name="Mehta A."/>
            <person name="Aluvathingal J."/>
            <person name="Nadendla S."/>
            <person name="Nandy P."/>
            <person name="Geyer C."/>
            <person name="Yan Y."/>
            <person name="Sichtig H."/>
        </authorList>
    </citation>
    <scope>NUCLEOTIDE SEQUENCE [LARGE SCALE GENOMIC DNA]</scope>
    <source>
        <strain evidence="10 13">FDAARGOS_729</strain>
    </source>
</reference>
<dbReference type="Gene3D" id="2.60.120.560">
    <property type="entry name" value="Exo-inulinase, domain 1"/>
    <property type="match status" value="1"/>
</dbReference>
<dbReference type="PANTHER" id="PTHR43101:SF1">
    <property type="entry name" value="BETA-FRUCTOSIDASE"/>
    <property type="match status" value="1"/>
</dbReference>
<dbReference type="UniPathway" id="UPA00238"/>
<organism evidence="8 11">
    <name type="scientific">Yersinia intermedia</name>
    <dbReference type="NCBI Taxonomy" id="631"/>
    <lineage>
        <taxon>Bacteria</taxon>
        <taxon>Pseudomonadati</taxon>
        <taxon>Pseudomonadota</taxon>
        <taxon>Gammaproteobacteria</taxon>
        <taxon>Enterobacterales</taxon>
        <taxon>Yersiniaceae</taxon>
        <taxon>Yersinia</taxon>
    </lineage>
</organism>
<accession>A0A0T9LH92</accession>
<dbReference type="SUPFAM" id="SSF49899">
    <property type="entry name" value="Concanavalin A-like lectins/glucanases"/>
    <property type="match status" value="1"/>
</dbReference>
<keyword evidence="3 4" id="KW-0326">Glycosidase</keyword>
<evidence type="ECO:0000259" key="6">
    <source>
        <dbReference type="Pfam" id="PF00251"/>
    </source>
</evidence>
<dbReference type="KEGG" id="yin:CH53_1138"/>
<evidence type="ECO:0000313" key="11">
    <source>
        <dbReference type="Proteomes" id="UP000038750"/>
    </source>
</evidence>
<dbReference type="InterPro" id="IPR051214">
    <property type="entry name" value="GH32_Enzymes"/>
</dbReference>
<dbReference type="PROSITE" id="PS00609">
    <property type="entry name" value="GLYCOSYL_HYDROL_F32"/>
    <property type="match status" value="1"/>
</dbReference>
<proteinExistence type="inferred from homology"/>
<feature type="domain" description="Glycosyl hydrolase family 32 C-terminal" evidence="7">
    <location>
        <begin position="414"/>
        <end position="454"/>
    </location>
</feature>
<dbReference type="Gene3D" id="2.115.10.20">
    <property type="entry name" value="Glycosyl hydrolase domain, family 43"/>
    <property type="match status" value="1"/>
</dbReference>
<dbReference type="NCBIfam" id="TIGR01322">
    <property type="entry name" value="scrB_fam"/>
    <property type="match status" value="1"/>
</dbReference>
<dbReference type="GO" id="GO:0005737">
    <property type="term" value="C:cytoplasm"/>
    <property type="evidence" value="ECO:0007669"/>
    <property type="project" value="UniProtKB-SubCell"/>
</dbReference>
<comment type="pathway">
    <text evidence="5">Glycan biosynthesis; sucrose metabolism.</text>
</comment>
<protein>
    <recommendedName>
        <fullName evidence="4">Sucrose-6-phosphate hydrolase</fullName>
        <ecNumber evidence="4">3.2.1.26</ecNumber>
    </recommendedName>
    <alternativeName>
        <fullName evidence="5">Invertase</fullName>
    </alternativeName>
</protein>
<keyword evidence="5" id="KW-0119">Carbohydrate metabolism</keyword>
<comment type="subcellular location">
    <subcellularLocation>
        <location evidence="5">Cytoplasm</location>
    </subcellularLocation>
</comment>
<dbReference type="EMBL" id="CP046294">
    <property type="protein sequence ID" value="QGR72779.1"/>
    <property type="molecule type" value="Genomic_DNA"/>
</dbReference>
<keyword evidence="5" id="KW-0963">Cytoplasm</keyword>
<dbReference type="eggNOG" id="COG1621">
    <property type="taxonomic scope" value="Bacteria"/>
</dbReference>
<dbReference type="GO" id="GO:0004564">
    <property type="term" value="F:beta-fructofuranosidase activity"/>
    <property type="evidence" value="ECO:0007669"/>
    <property type="project" value="UniProtKB-EC"/>
</dbReference>
<reference evidence="9 12" key="2">
    <citation type="submission" date="2017-05" db="EMBL/GenBank/DDBJ databases">
        <title>Whole genome sequencing of Yersinia kristensenii.</title>
        <authorList>
            <person name="Campioni F."/>
        </authorList>
    </citation>
    <scope>NUCLEOTIDE SEQUENCE [LARGE SCALE GENOMIC DNA]</scope>
    <source>
        <strain evidence="9 12">CFSAN060536</strain>
    </source>
</reference>
<dbReference type="OrthoDB" id="9801455at2"/>
<evidence type="ECO:0000313" key="10">
    <source>
        <dbReference type="EMBL" id="QGR72779.1"/>
    </source>
</evidence>
<keyword evidence="2 4" id="KW-0378">Hydrolase</keyword>
<dbReference type="EMBL" id="NHOI01000021">
    <property type="protein sequence ID" value="OVZ85228.1"/>
    <property type="molecule type" value="Genomic_DNA"/>
</dbReference>